<sequence length="326" mass="36721">MKNEVILKVQNLTKTYHRRKTREKLVAVDNISFEIRQGEIFALLGPNGAGKTTTIKSICGLLLPDSGSLEIMGKSILKERGKALRHISAVLEGNRNIYWRMTPVENMIYFSGIRGKRLTRKESLEILDKFGLKEKANDLAQQLSRGMQQKTAVAVCLATGAEILLLDEPTLGLDVASSIELRHILRSLVEKEGKTILLSTHDMNLVEAIADRVAIMSKGKIVVCERKEKLMEMFKARRYVLKVSTNGQDITSLETFGAMITKKEDGLLEFAIDLENPKKLFDLMDTLKTVGTEIKSIEQDTVNFEKIFMKYVSEPEEDKVKKDSIT</sequence>
<reference evidence="5 6" key="1">
    <citation type="submission" date="2014-02" db="EMBL/GenBank/DDBJ databases">
        <title>Kosmotoga genome sequencing.</title>
        <authorList>
            <person name="Pollo S.M."/>
            <person name="Charchuk R."/>
            <person name="Nesbo C.L."/>
        </authorList>
    </citation>
    <scope>NUCLEOTIDE SEQUENCE [LARGE SCALE GENOMIC DNA]</scope>
    <source>
        <strain evidence="5 6">S304</strain>
    </source>
</reference>
<accession>A0A176JZK9</accession>
<feature type="domain" description="ABC transporter" evidence="4">
    <location>
        <begin position="7"/>
        <end position="243"/>
    </location>
</feature>
<evidence type="ECO:0000256" key="2">
    <source>
        <dbReference type="ARBA" id="ARBA00022741"/>
    </source>
</evidence>
<evidence type="ECO:0000256" key="1">
    <source>
        <dbReference type="ARBA" id="ARBA00022448"/>
    </source>
</evidence>
<keyword evidence="6" id="KW-1185">Reference proteome</keyword>
<comment type="caution">
    <text evidence="5">The sequence shown here is derived from an EMBL/GenBank/DDBJ whole genome shotgun (WGS) entry which is preliminary data.</text>
</comment>
<dbReference type="STRING" id="1453497.AT15_01895"/>
<dbReference type="AlphaFoldDB" id="A0A176JZK9"/>
<dbReference type="InterPro" id="IPR050763">
    <property type="entry name" value="ABC_transporter_ATP-binding"/>
</dbReference>
<dbReference type="Gene3D" id="3.40.50.300">
    <property type="entry name" value="P-loop containing nucleotide triphosphate hydrolases"/>
    <property type="match status" value="1"/>
</dbReference>
<dbReference type="EMBL" id="JFHK01000018">
    <property type="protein sequence ID" value="OAA29449.1"/>
    <property type="molecule type" value="Genomic_DNA"/>
</dbReference>
<name>A0A176JZK9_9BACT</name>
<gene>
    <name evidence="5" type="ORF">AT15_01895</name>
</gene>
<dbReference type="SMART" id="SM00382">
    <property type="entry name" value="AAA"/>
    <property type="match status" value="1"/>
</dbReference>
<keyword evidence="2" id="KW-0547">Nucleotide-binding</keyword>
<dbReference type="InterPro" id="IPR027417">
    <property type="entry name" value="P-loop_NTPase"/>
</dbReference>
<keyword evidence="3" id="KW-0067">ATP-binding</keyword>
<dbReference type="OrthoDB" id="9804819at2"/>
<proteinExistence type="predicted"/>
<protein>
    <submittedName>
        <fullName evidence="5">ABC transporter</fullName>
    </submittedName>
</protein>
<evidence type="ECO:0000256" key="3">
    <source>
        <dbReference type="ARBA" id="ARBA00022840"/>
    </source>
</evidence>
<evidence type="ECO:0000259" key="4">
    <source>
        <dbReference type="PROSITE" id="PS50893"/>
    </source>
</evidence>
<keyword evidence="1" id="KW-0813">Transport</keyword>
<dbReference type="RefSeq" id="WP_084251633.1">
    <property type="nucleotide sequence ID" value="NZ_JFHK01000018.1"/>
</dbReference>
<dbReference type="InterPro" id="IPR003593">
    <property type="entry name" value="AAA+_ATPase"/>
</dbReference>
<dbReference type="Proteomes" id="UP000077339">
    <property type="component" value="Unassembled WGS sequence"/>
</dbReference>
<dbReference type="PATRIC" id="fig|1453497.3.peg.376"/>
<dbReference type="PROSITE" id="PS50893">
    <property type="entry name" value="ABC_TRANSPORTER_2"/>
    <property type="match status" value="1"/>
</dbReference>
<evidence type="ECO:0000313" key="6">
    <source>
        <dbReference type="Proteomes" id="UP000077339"/>
    </source>
</evidence>
<organism evidence="5 6">
    <name type="scientific">Kosmotoga arenicorallina S304</name>
    <dbReference type="NCBI Taxonomy" id="1453497"/>
    <lineage>
        <taxon>Bacteria</taxon>
        <taxon>Thermotogati</taxon>
        <taxon>Thermotogota</taxon>
        <taxon>Thermotogae</taxon>
        <taxon>Kosmotogales</taxon>
        <taxon>Kosmotogaceae</taxon>
        <taxon>Kosmotoga</taxon>
    </lineage>
</organism>
<dbReference type="PANTHER" id="PTHR42711">
    <property type="entry name" value="ABC TRANSPORTER ATP-BINDING PROTEIN"/>
    <property type="match status" value="1"/>
</dbReference>
<dbReference type="PANTHER" id="PTHR42711:SF18">
    <property type="entry name" value="ABC TRANSPORTER, ATP-BINDING PROTEIN"/>
    <property type="match status" value="1"/>
</dbReference>
<dbReference type="GO" id="GO:0016887">
    <property type="term" value="F:ATP hydrolysis activity"/>
    <property type="evidence" value="ECO:0007669"/>
    <property type="project" value="InterPro"/>
</dbReference>
<dbReference type="InterPro" id="IPR003439">
    <property type="entry name" value="ABC_transporter-like_ATP-bd"/>
</dbReference>
<evidence type="ECO:0000313" key="5">
    <source>
        <dbReference type="EMBL" id="OAA29449.1"/>
    </source>
</evidence>
<dbReference type="Pfam" id="PF00005">
    <property type="entry name" value="ABC_tran"/>
    <property type="match status" value="1"/>
</dbReference>
<dbReference type="SUPFAM" id="SSF52540">
    <property type="entry name" value="P-loop containing nucleoside triphosphate hydrolases"/>
    <property type="match status" value="1"/>
</dbReference>
<dbReference type="GO" id="GO:0005524">
    <property type="term" value="F:ATP binding"/>
    <property type="evidence" value="ECO:0007669"/>
    <property type="project" value="UniProtKB-KW"/>
</dbReference>